<dbReference type="GO" id="GO:0043531">
    <property type="term" value="F:ADP binding"/>
    <property type="evidence" value="ECO:0007669"/>
    <property type="project" value="InterPro"/>
</dbReference>
<feature type="region of interest" description="Disordered" evidence="1">
    <location>
        <begin position="1279"/>
        <end position="1299"/>
    </location>
</feature>
<feature type="region of interest" description="Disordered" evidence="1">
    <location>
        <begin position="449"/>
        <end position="478"/>
    </location>
</feature>
<dbReference type="Gene3D" id="1.25.40.10">
    <property type="entry name" value="Tetratricopeptide repeat domain"/>
    <property type="match status" value="3"/>
</dbReference>
<dbReference type="InterPro" id="IPR002182">
    <property type="entry name" value="NB-ARC"/>
</dbReference>
<dbReference type="PANTHER" id="PTHR46082:SF6">
    <property type="entry name" value="AAA+ ATPASE DOMAIN-CONTAINING PROTEIN-RELATED"/>
    <property type="match status" value="1"/>
</dbReference>
<dbReference type="Pfam" id="PF13676">
    <property type="entry name" value="TIR_2"/>
    <property type="match status" value="1"/>
</dbReference>
<sequence length="1299" mass="143823">MRGAERPGRTLAVLLSVAARIEPELMRAVRITAAPGLDVAAEVDLWFGDLVEHRGYGYVELRADVLEPLRDTLRTRLREASDEDPIHRLWSVYQRVRSGQSPALRAQEYATWLDVSGGPEASELIEETLQPALRALMTEDREGVARWFTTAWDRLPDRVRRSTAAWQLMTLSSHRLAGEQPRLPRPARLALADVVAIAGNLPLARLHIRWSGDRLLMGDASLEPGEFAISVPDTDPRVVELMTGDTVRTVLIGRDMLVQEWVGPGPHRLVSADGAVYMLPPQPDVQPDTPPGVVLRLPSGDLSVATSEKVPTGPSSVHISICYSGESRPWAMWTAHQLEAAGCATTLLRWDTASRTPQESLGSLLAAPGQVLLLLNERALRPDLHQGSAWSAALRAIVDPNRERFAALVLSPRSLPEAVTLLEPVDVAGLEEEEARRLVLERLAVPVCEPPEQPDGPRFPNDPPQVREAPRRNTHFTGRKDDLEELSELLAEPGQTGARVVLTGISGVGKTQMASEYAYRYGDSYDVVWWIYAGERSTAREQFAALAVHLELAAGRDVGERIRAVHTALRARTTPRQRWLLIFDGADDVEEIRDLLPEGRGDVLVTSLTRDWAGVLGFQEYTLRVYTRAESVAFIHRRVPRATSVEAEYLAESVQDLPLVLAQTTAWLAANPEQSISEYVDMLLRLSPEELAVRVEDDYPHAFATSWALLLGSLRERNADAADLIELMTMFSPDAIPLRLIAAAPAAVLPPGSIARTVADSATWQKALAELANLTAIDLRYSQDPSLEHTVESAQMHRLYHRFIRGNLSHDTRLSLSAAACGVLAAANPGHPADQREWPVYRQIIPHLSVAGVLDRDEHGVRELLLDCVDNLRLRGEYDTGLRLCQQAVARWRPRYPGTDGDMLVLVHQHANLLRRMGRYRDAEAVGVAVVDLLAGARDPADPDLLRAKDGLGGTLMALGQFARSRELFHEVWRGHASRAGDHTPRALNARSNMAVTLGLLGHYRESLDIHRELYELRVRQLGDDNFQTLYSGLCAAWMTRLLGRYAEALDLQQRNARLHRRALGRNHPQTLSAEHNLAQCLRRDGRVEDAADLFRGVLKRSRQVQGPLHPDTLMMAADQATLLRAESPREAYKLARDVSDGYLRLLGPDHPYAAGSLGNLALAQWASGVERDESGTAARTAWQLMTRAVGEEHPWTLGCRLNHASMLALNGDVGGAVDHDKALREVASERLGPQHPLALVAATAYAWDLRRLGRAHEAEELHQQTMTDLRDTIGAQHPHTLSAGQQGRPYWDFEPQPI</sequence>
<evidence type="ECO:0000259" key="3">
    <source>
        <dbReference type="Pfam" id="PF13676"/>
    </source>
</evidence>
<dbReference type="InterPro" id="IPR027417">
    <property type="entry name" value="P-loop_NTPase"/>
</dbReference>
<dbReference type="EMBL" id="WEGJ01000014">
    <property type="protein sequence ID" value="MQY13669.1"/>
    <property type="molecule type" value="Genomic_DNA"/>
</dbReference>
<comment type="caution">
    <text evidence="4">The sequence shown here is derived from an EMBL/GenBank/DDBJ whole genome shotgun (WGS) entry which is preliminary data.</text>
</comment>
<accession>A0A7K0CJK6</accession>
<dbReference type="SUPFAM" id="SSF52540">
    <property type="entry name" value="P-loop containing nucleoside triphosphate hydrolases"/>
    <property type="match status" value="1"/>
</dbReference>
<dbReference type="Pfam" id="PF13424">
    <property type="entry name" value="TPR_12"/>
    <property type="match status" value="2"/>
</dbReference>
<feature type="domain" description="NB-ARC" evidence="2">
    <location>
        <begin position="480"/>
        <end position="618"/>
    </location>
</feature>
<dbReference type="Gene3D" id="3.40.50.300">
    <property type="entry name" value="P-loop containing nucleotide triphosphate hydrolases"/>
    <property type="match status" value="1"/>
</dbReference>
<evidence type="ECO:0000259" key="2">
    <source>
        <dbReference type="Pfam" id="PF00931"/>
    </source>
</evidence>
<name>A0A7K0CJK6_9ACTN</name>
<dbReference type="InterPro" id="IPR053137">
    <property type="entry name" value="NLR-like"/>
</dbReference>
<dbReference type="PANTHER" id="PTHR46082">
    <property type="entry name" value="ATP/GTP-BINDING PROTEIN-RELATED"/>
    <property type="match status" value="1"/>
</dbReference>
<reference evidence="4 5" key="1">
    <citation type="submission" date="2019-10" db="EMBL/GenBank/DDBJ databases">
        <title>Streptomyces smaragdinus sp. nov. and Streptomyces fabii sp. nov., isolated from the gut of fungus growing-termite Macrotermes natalensis.</title>
        <authorList>
            <person name="Schwitalla J."/>
            <person name="Benndorf R."/>
            <person name="Martin K."/>
            <person name="De Beer W."/>
            <person name="Kaster A.-K."/>
            <person name="Vollmers J."/>
            <person name="Poulsen M."/>
            <person name="Beemelmanns C."/>
        </authorList>
    </citation>
    <scope>NUCLEOTIDE SEQUENCE [LARGE SCALE GENOMIC DNA]</scope>
    <source>
        <strain evidence="4 5">RB5</strain>
    </source>
</reference>
<keyword evidence="5" id="KW-1185">Reference proteome</keyword>
<dbReference type="GO" id="GO:0007165">
    <property type="term" value="P:signal transduction"/>
    <property type="evidence" value="ECO:0007669"/>
    <property type="project" value="InterPro"/>
</dbReference>
<dbReference type="NCBIfam" id="NF040586">
    <property type="entry name" value="FxSxx_TPR"/>
    <property type="match status" value="1"/>
</dbReference>
<proteinExistence type="predicted"/>
<evidence type="ECO:0008006" key="6">
    <source>
        <dbReference type="Google" id="ProtNLM"/>
    </source>
</evidence>
<evidence type="ECO:0000313" key="5">
    <source>
        <dbReference type="Proteomes" id="UP000466345"/>
    </source>
</evidence>
<feature type="domain" description="TIR" evidence="3">
    <location>
        <begin position="320"/>
        <end position="438"/>
    </location>
</feature>
<dbReference type="InterPro" id="IPR011990">
    <property type="entry name" value="TPR-like_helical_dom_sf"/>
</dbReference>
<evidence type="ECO:0000313" key="4">
    <source>
        <dbReference type="EMBL" id="MQY13669.1"/>
    </source>
</evidence>
<dbReference type="InterPro" id="IPR000157">
    <property type="entry name" value="TIR_dom"/>
</dbReference>
<protein>
    <recommendedName>
        <fullName evidence="6">Tetratricopeptide repeat protein</fullName>
    </recommendedName>
</protein>
<dbReference type="Pfam" id="PF00931">
    <property type="entry name" value="NB-ARC"/>
    <property type="match status" value="1"/>
</dbReference>
<dbReference type="Proteomes" id="UP000466345">
    <property type="component" value="Unassembled WGS sequence"/>
</dbReference>
<organism evidence="4 5">
    <name type="scientific">Streptomyces smaragdinus</name>
    <dbReference type="NCBI Taxonomy" id="2585196"/>
    <lineage>
        <taxon>Bacteria</taxon>
        <taxon>Bacillati</taxon>
        <taxon>Actinomycetota</taxon>
        <taxon>Actinomycetes</taxon>
        <taxon>Kitasatosporales</taxon>
        <taxon>Streptomycetaceae</taxon>
        <taxon>Streptomyces</taxon>
    </lineage>
</organism>
<dbReference type="RefSeq" id="WP_323378145.1">
    <property type="nucleotide sequence ID" value="NZ_WEGJ01000014.1"/>
</dbReference>
<gene>
    <name evidence="4" type="ORF">SRB5_38190</name>
</gene>
<dbReference type="SUPFAM" id="SSF48452">
    <property type="entry name" value="TPR-like"/>
    <property type="match status" value="3"/>
</dbReference>
<evidence type="ECO:0000256" key="1">
    <source>
        <dbReference type="SAM" id="MobiDB-lite"/>
    </source>
</evidence>
<dbReference type="Pfam" id="PF13374">
    <property type="entry name" value="TPR_10"/>
    <property type="match status" value="1"/>
</dbReference>